<sequence length="39" mass="4469">MQSIDGEQFQSCFPSSIDHNSFQFSFTIPPKSKNPKIHL</sequence>
<evidence type="ECO:0000313" key="1">
    <source>
        <dbReference type="EMBL" id="EOQ88946.1"/>
    </source>
</evidence>
<proteinExistence type="predicted"/>
<dbReference type="Proteomes" id="UP000013996">
    <property type="component" value="Unassembled WGS sequence"/>
</dbReference>
<protein>
    <submittedName>
        <fullName evidence="1">Uncharacterized protein</fullName>
    </submittedName>
</protein>
<dbReference type="STRING" id="1249483.LEP1GSC202_1553"/>
<dbReference type="AlphaFoldDB" id="A0A5E8HG27"/>
<comment type="caution">
    <text evidence="1">The sequence shown here is derived from an EMBL/GenBank/DDBJ whole genome shotgun (WGS) entry which is preliminary data.</text>
</comment>
<reference evidence="1 2" key="1">
    <citation type="submission" date="2013-04" db="EMBL/GenBank/DDBJ databases">
        <authorList>
            <person name="Harkins D.M."/>
            <person name="Durkin A.S."/>
            <person name="Brinkac L.M."/>
            <person name="Haft D.H."/>
            <person name="Selengut J.D."/>
            <person name="Sanka R."/>
            <person name="DePew J."/>
            <person name="Purushe J."/>
            <person name="Hartskeerl R.A."/>
            <person name="Ahmed A."/>
            <person name="van der Linden H."/>
            <person name="Goris M.G.A."/>
            <person name="Vinetz J.M."/>
            <person name="Sutton G.G."/>
            <person name="Nierman W.C."/>
            <person name="Fouts D.E."/>
        </authorList>
    </citation>
    <scope>NUCLEOTIDE SEQUENCE [LARGE SCALE GENOMIC DNA]</scope>
    <source>
        <strain evidence="1 2">Sao Paulo</strain>
    </source>
</reference>
<organism evidence="1 2">
    <name type="scientific">Leptospira yanagawae serovar Saopaulo str. Sao Paulo = ATCC 700523</name>
    <dbReference type="NCBI Taxonomy" id="1249483"/>
    <lineage>
        <taxon>Bacteria</taxon>
        <taxon>Pseudomonadati</taxon>
        <taxon>Spirochaetota</taxon>
        <taxon>Spirochaetia</taxon>
        <taxon>Leptospirales</taxon>
        <taxon>Leptospiraceae</taxon>
        <taxon>Leptospira</taxon>
    </lineage>
</organism>
<evidence type="ECO:0000313" key="2">
    <source>
        <dbReference type="Proteomes" id="UP000013996"/>
    </source>
</evidence>
<gene>
    <name evidence="1" type="ORF">LEP1GSC202_1553</name>
</gene>
<name>A0A5E8HG27_9LEPT</name>
<dbReference type="EMBL" id="AOGX02000015">
    <property type="protein sequence ID" value="EOQ88946.1"/>
    <property type="molecule type" value="Genomic_DNA"/>
</dbReference>
<accession>A0A5E8HG27</accession>